<keyword evidence="4" id="KW-1185">Reference proteome</keyword>
<sequence length="93" mass="9087">MRTLALAVAASTLAMSTAWAADNTGSPGASSNAPGREMQQQSGRMQGPPNAAGFKGNTDTTGSTSRSGTENSTGPNDAGSGSSPGAKNLQSGK</sequence>
<name>B8IE08_METNO</name>
<dbReference type="Proteomes" id="UP000008207">
    <property type="component" value="Chromosome"/>
</dbReference>
<dbReference type="eggNOG" id="ENOG503002Y">
    <property type="taxonomic scope" value="Bacteria"/>
</dbReference>
<feature type="compositionally biased region" description="Low complexity" evidence="1">
    <location>
        <begin position="56"/>
        <end position="74"/>
    </location>
</feature>
<evidence type="ECO:0000256" key="2">
    <source>
        <dbReference type="SAM" id="SignalP"/>
    </source>
</evidence>
<dbReference type="EMBL" id="CP001349">
    <property type="protein sequence ID" value="ACL57554.1"/>
    <property type="molecule type" value="Genomic_DNA"/>
</dbReference>
<dbReference type="AlphaFoldDB" id="B8IE08"/>
<proteinExistence type="predicted"/>
<accession>B8IE08</accession>
<gene>
    <name evidence="3" type="ordered locus">Mnod_2591</name>
</gene>
<keyword evidence="2" id="KW-0732">Signal</keyword>
<dbReference type="KEGG" id="mno:Mnod_2591"/>
<organism evidence="3 4">
    <name type="scientific">Methylobacterium nodulans (strain LMG 21967 / CNCM I-2342 / ORS 2060)</name>
    <dbReference type="NCBI Taxonomy" id="460265"/>
    <lineage>
        <taxon>Bacteria</taxon>
        <taxon>Pseudomonadati</taxon>
        <taxon>Pseudomonadota</taxon>
        <taxon>Alphaproteobacteria</taxon>
        <taxon>Hyphomicrobiales</taxon>
        <taxon>Methylobacteriaceae</taxon>
        <taxon>Methylobacterium</taxon>
    </lineage>
</organism>
<reference evidence="3 4" key="1">
    <citation type="submission" date="2009-01" db="EMBL/GenBank/DDBJ databases">
        <title>Complete sequence of chromosome of Methylobacterium nodulans ORS 2060.</title>
        <authorList>
            <consortium name="US DOE Joint Genome Institute"/>
            <person name="Lucas S."/>
            <person name="Copeland A."/>
            <person name="Lapidus A."/>
            <person name="Glavina del Rio T."/>
            <person name="Dalin E."/>
            <person name="Tice H."/>
            <person name="Bruce D."/>
            <person name="Goodwin L."/>
            <person name="Pitluck S."/>
            <person name="Sims D."/>
            <person name="Brettin T."/>
            <person name="Detter J.C."/>
            <person name="Han C."/>
            <person name="Larimer F."/>
            <person name="Land M."/>
            <person name="Hauser L."/>
            <person name="Kyrpides N."/>
            <person name="Ivanova N."/>
            <person name="Marx C.J."/>
            <person name="Richardson P."/>
        </authorList>
    </citation>
    <scope>NUCLEOTIDE SEQUENCE [LARGE SCALE GENOMIC DNA]</scope>
    <source>
        <strain evidence="4">LMG 21967 / CNCM I-2342 / ORS 2060</strain>
    </source>
</reference>
<feature type="compositionally biased region" description="Polar residues" evidence="1">
    <location>
        <begin position="79"/>
        <end position="93"/>
    </location>
</feature>
<feature type="signal peptide" evidence="2">
    <location>
        <begin position="1"/>
        <end position="20"/>
    </location>
</feature>
<protein>
    <recommendedName>
        <fullName evidence="5">Lipoprotein</fullName>
    </recommendedName>
</protein>
<feature type="chain" id="PRO_5002871553" description="Lipoprotein" evidence="2">
    <location>
        <begin position="21"/>
        <end position="93"/>
    </location>
</feature>
<dbReference type="HOGENOM" id="CLU_2396297_0_0_5"/>
<feature type="compositionally biased region" description="Polar residues" evidence="1">
    <location>
        <begin position="23"/>
        <end position="44"/>
    </location>
</feature>
<evidence type="ECO:0000313" key="3">
    <source>
        <dbReference type="EMBL" id="ACL57554.1"/>
    </source>
</evidence>
<evidence type="ECO:0000313" key="4">
    <source>
        <dbReference type="Proteomes" id="UP000008207"/>
    </source>
</evidence>
<feature type="region of interest" description="Disordered" evidence="1">
    <location>
        <begin position="20"/>
        <end position="93"/>
    </location>
</feature>
<evidence type="ECO:0008006" key="5">
    <source>
        <dbReference type="Google" id="ProtNLM"/>
    </source>
</evidence>
<evidence type="ECO:0000256" key="1">
    <source>
        <dbReference type="SAM" id="MobiDB-lite"/>
    </source>
</evidence>